<dbReference type="Pfam" id="PF20662">
    <property type="entry name" value="COG4_C"/>
    <property type="match status" value="1"/>
</dbReference>
<organism evidence="2">
    <name type="scientific">Notodromas monacha</name>
    <dbReference type="NCBI Taxonomy" id="399045"/>
    <lineage>
        <taxon>Eukaryota</taxon>
        <taxon>Metazoa</taxon>
        <taxon>Ecdysozoa</taxon>
        <taxon>Arthropoda</taxon>
        <taxon>Crustacea</taxon>
        <taxon>Oligostraca</taxon>
        <taxon>Ostracoda</taxon>
        <taxon>Podocopa</taxon>
        <taxon>Podocopida</taxon>
        <taxon>Cypridocopina</taxon>
        <taxon>Cypridoidea</taxon>
        <taxon>Cyprididae</taxon>
        <taxon>Notodromas</taxon>
    </lineage>
</organism>
<dbReference type="InterPro" id="IPR048684">
    <property type="entry name" value="COG4_C"/>
</dbReference>
<dbReference type="Proteomes" id="UP000678499">
    <property type="component" value="Unassembled WGS sequence"/>
</dbReference>
<dbReference type="InterPro" id="IPR048682">
    <property type="entry name" value="COG4"/>
</dbReference>
<keyword evidence="3" id="KW-1185">Reference proteome</keyword>
<dbReference type="GO" id="GO:0017119">
    <property type="term" value="C:Golgi transport complex"/>
    <property type="evidence" value="ECO:0007669"/>
    <property type="project" value="TreeGrafter"/>
</dbReference>
<dbReference type="PANTHER" id="PTHR24016">
    <property type="entry name" value="CONSERVED OLIGOMERIC GOLGI COMPLEX SUBUNIT 4"/>
    <property type="match status" value="1"/>
</dbReference>
<proteinExistence type="predicted"/>
<sequence>MFSTSLLFDVLTQYVERSMKIFKDLLMSILLSLMDLGMDQVKAAVVQPRVRPWVEGFIGTNYNISDDEFSDYEANDPFVHEFIANLDALLMSFKNSLTPGNYDILVVMLTGEVTTQLEKAVMKKTFNRLGGLRLDKEIRALVAYLSSMCTWGVREKFSRLTQISTLLNMERLTEVSEFWTSRPDSVVRLMSPSQVKLVLELRDEFKPEEVRKLVL</sequence>
<dbReference type="GO" id="GO:0007030">
    <property type="term" value="P:Golgi organization"/>
    <property type="evidence" value="ECO:0007669"/>
    <property type="project" value="TreeGrafter"/>
</dbReference>
<evidence type="ECO:0000313" key="3">
    <source>
        <dbReference type="Proteomes" id="UP000678499"/>
    </source>
</evidence>
<reference evidence="2" key="1">
    <citation type="submission" date="2020-11" db="EMBL/GenBank/DDBJ databases">
        <authorList>
            <person name="Tran Van P."/>
        </authorList>
    </citation>
    <scope>NUCLEOTIDE SEQUENCE</scope>
</reference>
<dbReference type="Gene3D" id="1.20.58.1970">
    <property type="match status" value="1"/>
</dbReference>
<evidence type="ECO:0000259" key="1">
    <source>
        <dbReference type="Pfam" id="PF20662"/>
    </source>
</evidence>
<evidence type="ECO:0000313" key="2">
    <source>
        <dbReference type="EMBL" id="CAD7273266.1"/>
    </source>
</evidence>
<dbReference type="PANTHER" id="PTHR24016:SF0">
    <property type="entry name" value="CONSERVED OLIGOMERIC GOLGI COMPLEX SUBUNIT 4"/>
    <property type="match status" value="1"/>
</dbReference>
<dbReference type="OrthoDB" id="47059at2759"/>
<dbReference type="AlphaFoldDB" id="A0A7R9BGG0"/>
<dbReference type="EMBL" id="CAJPEX010000110">
    <property type="protein sequence ID" value="CAG0913418.1"/>
    <property type="molecule type" value="Genomic_DNA"/>
</dbReference>
<gene>
    <name evidence="2" type="ORF">NMOB1V02_LOCUS1165</name>
</gene>
<accession>A0A7R9BGG0</accession>
<protein>
    <recommendedName>
        <fullName evidence="1">Conserved oligomeric Golgi complex subunit 4 C-terminal domain-containing protein</fullName>
    </recommendedName>
</protein>
<name>A0A7R9BGG0_9CRUS</name>
<feature type="domain" description="Conserved oligomeric Golgi complex subunit 4 C-terminal" evidence="1">
    <location>
        <begin position="12"/>
        <end position="196"/>
    </location>
</feature>
<dbReference type="GO" id="GO:0006890">
    <property type="term" value="P:retrograde vesicle-mediated transport, Golgi to endoplasmic reticulum"/>
    <property type="evidence" value="ECO:0007669"/>
    <property type="project" value="TreeGrafter"/>
</dbReference>
<dbReference type="EMBL" id="OA882147">
    <property type="protein sequence ID" value="CAD7273266.1"/>
    <property type="molecule type" value="Genomic_DNA"/>
</dbReference>